<feature type="domain" description="AB hydrolase-1" evidence="1">
    <location>
        <begin position="46"/>
        <end position="297"/>
    </location>
</feature>
<keyword evidence="2" id="KW-0378">Hydrolase</keyword>
<comment type="caution">
    <text evidence="2">The sequence shown here is derived from an EMBL/GenBank/DDBJ whole genome shotgun (WGS) entry which is preliminary data.</text>
</comment>
<dbReference type="EMBL" id="JAOWKX010000001">
    <property type="protein sequence ID" value="MCV2883468.1"/>
    <property type="molecule type" value="Genomic_DNA"/>
</dbReference>
<evidence type="ECO:0000313" key="3">
    <source>
        <dbReference type="Proteomes" id="UP001652504"/>
    </source>
</evidence>
<dbReference type="RefSeq" id="WP_263710666.1">
    <property type="nucleotide sequence ID" value="NZ_JAOWKX010000001.1"/>
</dbReference>
<name>A0ABT3A4E1_9ALTE</name>
<dbReference type="GO" id="GO:0016787">
    <property type="term" value="F:hydrolase activity"/>
    <property type="evidence" value="ECO:0007669"/>
    <property type="project" value="UniProtKB-KW"/>
</dbReference>
<keyword evidence="3" id="KW-1185">Reference proteome</keyword>
<dbReference type="PANTHER" id="PTHR43433">
    <property type="entry name" value="HYDROLASE, ALPHA/BETA FOLD FAMILY PROTEIN"/>
    <property type="match status" value="1"/>
</dbReference>
<dbReference type="PANTHER" id="PTHR43433:SF5">
    <property type="entry name" value="AB HYDROLASE-1 DOMAIN-CONTAINING PROTEIN"/>
    <property type="match status" value="1"/>
</dbReference>
<reference evidence="2 3" key="1">
    <citation type="submission" date="2022-10" db="EMBL/GenBank/DDBJ databases">
        <title>Aestuariibacter sp. AA17 isolated from Montipora capitata coral fragment.</title>
        <authorList>
            <person name="Emsley S.A."/>
            <person name="Pfannmuller K.M."/>
            <person name="Loughran R.M."/>
            <person name="Shlafstein M."/>
            <person name="Papke E."/>
            <person name="Saw J.H."/>
            <person name="Ushijima B."/>
            <person name="Videau P."/>
        </authorList>
    </citation>
    <scope>NUCLEOTIDE SEQUENCE [LARGE SCALE GENOMIC DNA]</scope>
    <source>
        <strain evidence="2 3">AA17</strain>
    </source>
</reference>
<protein>
    <submittedName>
        <fullName evidence="2">Alpha/beta fold hydrolase</fullName>
    </submittedName>
</protein>
<proteinExistence type="predicted"/>
<organism evidence="2 3">
    <name type="scientific">Fluctibacter corallii</name>
    <dbReference type="NCBI Taxonomy" id="2984329"/>
    <lineage>
        <taxon>Bacteria</taxon>
        <taxon>Pseudomonadati</taxon>
        <taxon>Pseudomonadota</taxon>
        <taxon>Gammaproteobacteria</taxon>
        <taxon>Alteromonadales</taxon>
        <taxon>Alteromonadaceae</taxon>
        <taxon>Fluctibacter</taxon>
    </lineage>
</organism>
<dbReference type="Pfam" id="PF00561">
    <property type="entry name" value="Abhydrolase_1"/>
    <property type="match status" value="1"/>
</dbReference>
<accession>A0ABT3A4E1</accession>
<evidence type="ECO:0000259" key="1">
    <source>
        <dbReference type="Pfam" id="PF00561"/>
    </source>
</evidence>
<evidence type="ECO:0000313" key="2">
    <source>
        <dbReference type="EMBL" id="MCV2883468.1"/>
    </source>
</evidence>
<dbReference type="Proteomes" id="UP001652504">
    <property type="component" value="Unassembled WGS sequence"/>
</dbReference>
<dbReference type="InterPro" id="IPR050471">
    <property type="entry name" value="AB_hydrolase"/>
</dbReference>
<dbReference type="InterPro" id="IPR029058">
    <property type="entry name" value="AB_hydrolase_fold"/>
</dbReference>
<dbReference type="SUPFAM" id="SSF53474">
    <property type="entry name" value="alpha/beta-Hydrolases"/>
    <property type="match status" value="1"/>
</dbReference>
<dbReference type="InterPro" id="IPR000073">
    <property type="entry name" value="AB_hydrolase_1"/>
</dbReference>
<gene>
    <name evidence="2" type="ORF">OE749_01995</name>
</gene>
<sequence>MEKRIIASHACDIIPLFSKRLHGGESLVNVNGLQLAYETFGSPKDPAILLIMGLAMQSVHWDERFCRQLAAKGYYVIRFDNRDIGHSSFLNHLRTPSLWELFSYRYLFKKSGVQYTLNDMAADAFGLLNVLGVKHVHLVGASMGGMIAQCMTIKAPHRVLSLANIMSSSGNLDIVRPKLKLLRHCTRPIPLEEERYKTKALKIWRVLSGNHYLEDEKRITNTLMEARTRGHNHAGILRQLAAVLSAPERRPKLLQIHAPTLVIHGSDDPVIPVKCADELSSFIPGSKKVIIDGMGHTLPEALWPTFIAEIEENIQKAPSSPHSDF</sequence>
<dbReference type="Gene3D" id="3.40.50.1820">
    <property type="entry name" value="alpha/beta hydrolase"/>
    <property type="match status" value="1"/>
</dbReference>